<feature type="region of interest" description="Disordered" evidence="1">
    <location>
        <begin position="254"/>
        <end position="286"/>
    </location>
</feature>
<organism evidence="2 3">
    <name type="scientific">Oikopleura dioica</name>
    <name type="common">Tunicate</name>
    <dbReference type="NCBI Taxonomy" id="34765"/>
    <lineage>
        <taxon>Eukaryota</taxon>
        <taxon>Metazoa</taxon>
        <taxon>Chordata</taxon>
        <taxon>Tunicata</taxon>
        <taxon>Appendicularia</taxon>
        <taxon>Copelata</taxon>
        <taxon>Oikopleuridae</taxon>
        <taxon>Oikopleura</taxon>
    </lineage>
</organism>
<evidence type="ECO:0000313" key="3">
    <source>
        <dbReference type="Proteomes" id="UP001158576"/>
    </source>
</evidence>
<keyword evidence="3" id="KW-1185">Reference proteome</keyword>
<evidence type="ECO:0000256" key="1">
    <source>
        <dbReference type="SAM" id="MobiDB-lite"/>
    </source>
</evidence>
<proteinExistence type="predicted"/>
<name>A0ABN7SQH9_OIKDI</name>
<gene>
    <name evidence="2" type="ORF">OKIOD_LOCUS11002</name>
</gene>
<accession>A0ABN7SQH9</accession>
<sequence length="286" mass="33210">MAPNAFTLPLHPEYVEMVPKDAGERRDSVEIFEESNFPKKQRGFSLRGSTKKMSPSNAFSWNRPDKKDTEAKIKQSPKTAQVGDYFHGICYRAPIRCSKNEMNDSDLEWSKFHLIVVGDVFLFFSAPKYEFESRIHLSTVRSIRRVRVFGKSAIYFSTIRPFLLRFQTRAERSNFSKIMPSRTNLRIPTVNLSRVEIEEAEKSFNETLDDEVFIDGPELEEKSDMDGRRGRFFSVPEAETKREVDARVFRSLKKSARKSTSKDAKKKHGILTSLKKKSAQLKRRFF</sequence>
<reference evidence="2 3" key="1">
    <citation type="submission" date="2021-04" db="EMBL/GenBank/DDBJ databases">
        <authorList>
            <person name="Bliznina A."/>
        </authorList>
    </citation>
    <scope>NUCLEOTIDE SEQUENCE [LARGE SCALE GENOMIC DNA]</scope>
</reference>
<evidence type="ECO:0000313" key="2">
    <source>
        <dbReference type="EMBL" id="CAG5105560.1"/>
    </source>
</evidence>
<dbReference type="Proteomes" id="UP001158576">
    <property type="component" value="Chromosome 1"/>
</dbReference>
<dbReference type="EMBL" id="OU015566">
    <property type="protein sequence ID" value="CAG5105560.1"/>
    <property type="molecule type" value="Genomic_DNA"/>
</dbReference>
<protein>
    <submittedName>
        <fullName evidence="2">Oidioi.mRNA.OKI2018_I69.chr1.g2237.t1.cds</fullName>
    </submittedName>
</protein>